<feature type="non-terminal residue" evidence="1">
    <location>
        <position position="49"/>
    </location>
</feature>
<proteinExistence type="predicted"/>
<reference evidence="1" key="1">
    <citation type="submission" date="2020-02" db="EMBL/GenBank/DDBJ databases">
        <authorList>
            <person name="Meier V. D."/>
        </authorList>
    </citation>
    <scope>NUCLEOTIDE SEQUENCE</scope>
    <source>
        <strain evidence="1">AVDCRST_MAG29</strain>
    </source>
</reference>
<sequence length="49" mass="4729">CGSAPSPASHAVRGRWVVASQVGDSAWRRCAGAAGARPAQHGGGALSSG</sequence>
<organism evidence="1">
    <name type="scientific">uncultured Nocardioidaceae bacterium</name>
    <dbReference type="NCBI Taxonomy" id="253824"/>
    <lineage>
        <taxon>Bacteria</taxon>
        <taxon>Bacillati</taxon>
        <taxon>Actinomycetota</taxon>
        <taxon>Actinomycetes</taxon>
        <taxon>Propionibacteriales</taxon>
        <taxon>Nocardioidaceae</taxon>
        <taxon>environmental samples</taxon>
    </lineage>
</organism>
<accession>A0A6J4L4A4</accession>
<gene>
    <name evidence="1" type="ORF">AVDCRST_MAG29-377</name>
</gene>
<feature type="non-terminal residue" evidence="1">
    <location>
        <position position="1"/>
    </location>
</feature>
<dbReference type="AlphaFoldDB" id="A0A6J4L4A4"/>
<protein>
    <submittedName>
        <fullName evidence="1">Uncharacterized protein</fullName>
    </submittedName>
</protein>
<evidence type="ECO:0000313" key="1">
    <source>
        <dbReference type="EMBL" id="CAA9321905.1"/>
    </source>
</evidence>
<dbReference type="EMBL" id="CADCUG010000031">
    <property type="protein sequence ID" value="CAA9321905.1"/>
    <property type="molecule type" value="Genomic_DNA"/>
</dbReference>
<name>A0A6J4L4A4_9ACTN</name>